<feature type="coiled-coil region" evidence="20">
    <location>
        <begin position="6"/>
        <end position="33"/>
    </location>
</feature>
<dbReference type="Gene3D" id="3.30.70.260">
    <property type="match status" value="1"/>
</dbReference>
<dbReference type="GO" id="GO:0005737">
    <property type="term" value="C:cytoplasm"/>
    <property type="evidence" value="ECO:0007669"/>
    <property type="project" value="UniProtKB-SubCell"/>
</dbReference>
<dbReference type="SUPFAM" id="SSF48600">
    <property type="entry name" value="Chorismate mutase II"/>
    <property type="match status" value="1"/>
</dbReference>
<feature type="domain" description="Prephenate dehydratase" evidence="22">
    <location>
        <begin position="87"/>
        <end position="264"/>
    </location>
</feature>
<dbReference type="Pfam" id="PF01817">
    <property type="entry name" value="CM_2"/>
    <property type="match status" value="1"/>
</dbReference>
<dbReference type="InterPro" id="IPR036263">
    <property type="entry name" value="Chorismate_II_sf"/>
</dbReference>
<dbReference type="OrthoDB" id="9802281at2"/>
<dbReference type="PANTHER" id="PTHR21022">
    <property type="entry name" value="PREPHENATE DEHYDRATASE P PROTEIN"/>
    <property type="match status" value="1"/>
</dbReference>
<keyword evidence="14" id="KW-0511">Multifunctional enzyme</keyword>
<sequence length="355" mass="39289">MDKEKLQHFREKIDTLDRQIAGLIAERAETAREIGRAKGGAPVYDPVRENQVIERVLLACPDLDPEAVTRIYRELISLCRGVQHRPKAAFLGPEGSFSHEGVFAAFGGTVDTVPCASFPDVFSAVDKGLADWGVLPAENSLEGTVLPTMDAFASAAKDIVIHNEVSIKVDHVLASEGTAREDIREVLSHPQALGQCREWLRSNLPRVEQVPVASTSAAAAACAGRPERAAVCSALAAERCGLNILAEKIQDRGSNRTRFWVVGRGTPRRGERNKTSFLFNVEHKPGRLFYALEPLYENSLNLTHIQSRPLSGSPFEYYFFIDVEGFLEDEPVRKALDTMRERTAFLRLLGSYPCR</sequence>
<evidence type="ECO:0000256" key="11">
    <source>
        <dbReference type="ARBA" id="ARBA00023222"/>
    </source>
</evidence>
<evidence type="ECO:0000256" key="18">
    <source>
        <dbReference type="PIRSR" id="PIRSR001500-1"/>
    </source>
</evidence>
<name>A0A4V3HGV4_9BACT</name>
<dbReference type="EMBL" id="SORI01000003">
    <property type="protein sequence ID" value="TDY62911.1"/>
    <property type="molecule type" value="Genomic_DNA"/>
</dbReference>
<feature type="binding site" evidence="18">
    <location>
        <position position="49"/>
    </location>
    <ligand>
        <name>substrate</name>
    </ligand>
</feature>
<dbReference type="InterPro" id="IPR001086">
    <property type="entry name" value="Preph_deHydtase"/>
</dbReference>
<comment type="catalytic activity">
    <reaction evidence="17">
        <text>prephenate + H(+) = 3-phenylpyruvate + CO2 + H2O</text>
        <dbReference type="Rhea" id="RHEA:21648"/>
        <dbReference type="ChEBI" id="CHEBI:15377"/>
        <dbReference type="ChEBI" id="CHEBI:15378"/>
        <dbReference type="ChEBI" id="CHEBI:16526"/>
        <dbReference type="ChEBI" id="CHEBI:18005"/>
        <dbReference type="ChEBI" id="CHEBI:29934"/>
        <dbReference type="EC" id="4.2.1.51"/>
    </reaction>
</comment>
<reference evidence="24 25" key="1">
    <citation type="submission" date="2019-03" db="EMBL/GenBank/DDBJ databases">
        <title>Genomic Encyclopedia of Type Strains, Phase IV (KMG-IV): sequencing the most valuable type-strain genomes for metagenomic binning, comparative biology and taxonomic classification.</title>
        <authorList>
            <person name="Goeker M."/>
        </authorList>
    </citation>
    <scope>NUCLEOTIDE SEQUENCE [LARGE SCALE GENOMIC DNA]</scope>
    <source>
        <strain evidence="24 25">DSM 25964</strain>
    </source>
</reference>
<evidence type="ECO:0000256" key="16">
    <source>
        <dbReference type="ARBA" id="ARBA00031520"/>
    </source>
</evidence>
<keyword evidence="9" id="KW-0028">Amino-acid biosynthesis</keyword>
<dbReference type="EC" id="4.2.1.51" evidence="6"/>
<dbReference type="GO" id="GO:0004106">
    <property type="term" value="F:chorismate mutase activity"/>
    <property type="evidence" value="ECO:0007669"/>
    <property type="project" value="UniProtKB-EC"/>
</dbReference>
<evidence type="ECO:0000313" key="25">
    <source>
        <dbReference type="Proteomes" id="UP000295066"/>
    </source>
</evidence>
<dbReference type="PROSITE" id="PS51168">
    <property type="entry name" value="CHORISMATE_MUT_2"/>
    <property type="match status" value="1"/>
</dbReference>
<dbReference type="SUPFAM" id="SSF55021">
    <property type="entry name" value="ACT-like"/>
    <property type="match status" value="1"/>
</dbReference>
<dbReference type="CDD" id="cd13630">
    <property type="entry name" value="PBP2_PDT_1"/>
    <property type="match status" value="1"/>
</dbReference>
<dbReference type="PIRSF" id="PIRSF001500">
    <property type="entry name" value="Chor_mut_pdt_Ppr"/>
    <property type="match status" value="1"/>
</dbReference>
<evidence type="ECO:0000313" key="24">
    <source>
        <dbReference type="EMBL" id="TDY62911.1"/>
    </source>
</evidence>
<evidence type="ECO:0000256" key="19">
    <source>
        <dbReference type="PIRSR" id="PIRSR001500-2"/>
    </source>
</evidence>
<feature type="binding site" evidence="18">
    <location>
        <position position="79"/>
    </location>
    <ligand>
        <name>substrate</name>
    </ligand>
</feature>
<dbReference type="SMART" id="SM00830">
    <property type="entry name" value="CM_2"/>
    <property type="match status" value="1"/>
</dbReference>
<feature type="binding site" evidence="18">
    <location>
        <position position="38"/>
    </location>
    <ligand>
        <name>substrate</name>
    </ligand>
</feature>
<comment type="pathway">
    <text evidence="5">Metabolic intermediate biosynthesis; prephenate biosynthesis; prephenate from chorismate: step 1/1.</text>
</comment>
<dbReference type="GO" id="GO:0004664">
    <property type="term" value="F:prephenate dehydratase activity"/>
    <property type="evidence" value="ECO:0007669"/>
    <property type="project" value="UniProtKB-EC"/>
</dbReference>
<dbReference type="RefSeq" id="WP_133956542.1">
    <property type="nucleotide sequence ID" value="NZ_SORI01000003.1"/>
</dbReference>
<dbReference type="CDD" id="cd04905">
    <property type="entry name" value="ACT_CM-PDT"/>
    <property type="match status" value="1"/>
</dbReference>
<dbReference type="PANTHER" id="PTHR21022:SF19">
    <property type="entry name" value="PREPHENATE DEHYDRATASE-RELATED"/>
    <property type="match status" value="1"/>
</dbReference>
<keyword evidence="8" id="KW-0963">Cytoplasm</keyword>
<feature type="binding site" evidence="18">
    <location>
        <position position="83"/>
    </location>
    <ligand>
        <name>substrate</name>
    </ligand>
</feature>
<evidence type="ECO:0000256" key="5">
    <source>
        <dbReference type="ARBA" id="ARBA00004817"/>
    </source>
</evidence>
<comment type="subcellular location">
    <subcellularLocation>
        <location evidence="3">Cytoplasm</location>
    </subcellularLocation>
</comment>
<dbReference type="NCBIfam" id="NF008865">
    <property type="entry name" value="PRK11898.1"/>
    <property type="match status" value="1"/>
</dbReference>
<evidence type="ECO:0000256" key="3">
    <source>
        <dbReference type="ARBA" id="ARBA00004496"/>
    </source>
</evidence>
<dbReference type="SUPFAM" id="SSF53850">
    <property type="entry name" value="Periplasmic binding protein-like II"/>
    <property type="match status" value="1"/>
</dbReference>
<dbReference type="InterPro" id="IPR002701">
    <property type="entry name" value="CM_II_prokaryot"/>
</dbReference>
<feature type="binding site" evidence="18">
    <location>
        <position position="10"/>
    </location>
    <ligand>
        <name>substrate</name>
    </ligand>
</feature>
<dbReference type="PROSITE" id="PS51671">
    <property type="entry name" value="ACT"/>
    <property type="match status" value="1"/>
</dbReference>
<gene>
    <name evidence="24" type="ORF">C8D99_103131</name>
</gene>
<evidence type="ECO:0000256" key="6">
    <source>
        <dbReference type="ARBA" id="ARBA00013147"/>
    </source>
</evidence>
<proteinExistence type="predicted"/>
<dbReference type="UniPathway" id="UPA00120">
    <property type="reaction ID" value="UER00203"/>
</dbReference>
<evidence type="ECO:0000256" key="13">
    <source>
        <dbReference type="ARBA" id="ARBA00023239"/>
    </source>
</evidence>
<evidence type="ECO:0000256" key="20">
    <source>
        <dbReference type="SAM" id="Coils"/>
    </source>
</evidence>
<dbReference type="PROSITE" id="PS51171">
    <property type="entry name" value="PREPHENATE_DEHYDR_3"/>
    <property type="match status" value="1"/>
</dbReference>
<evidence type="ECO:0000259" key="21">
    <source>
        <dbReference type="PROSITE" id="PS51168"/>
    </source>
</evidence>
<feature type="binding site" evidence="18">
    <location>
        <position position="27"/>
    </location>
    <ligand>
        <name>substrate</name>
    </ligand>
</feature>
<dbReference type="InterPro" id="IPR008242">
    <property type="entry name" value="Chor_mutase/pphenate_deHydtase"/>
</dbReference>
<dbReference type="InterPro" id="IPR036979">
    <property type="entry name" value="CM_dom_sf"/>
</dbReference>
<dbReference type="InterPro" id="IPR002912">
    <property type="entry name" value="ACT_dom"/>
</dbReference>
<evidence type="ECO:0000256" key="9">
    <source>
        <dbReference type="ARBA" id="ARBA00022605"/>
    </source>
</evidence>
<comment type="pathway">
    <text evidence="4">Amino-acid biosynthesis; L-phenylalanine biosynthesis; phenylpyruvate from prephenate: step 1/1.</text>
</comment>
<feature type="binding site" evidence="18">
    <location>
        <position position="45"/>
    </location>
    <ligand>
        <name>substrate</name>
    </ligand>
</feature>
<evidence type="ECO:0000259" key="22">
    <source>
        <dbReference type="PROSITE" id="PS51171"/>
    </source>
</evidence>
<dbReference type="Pfam" id="PF00800">
    <property type="entry name" value="PDT"/>
    <property type="match status" value="1"/>
</dbReference>
<evidence type="ECO:0000259" key="23">
    <source>
        <dbReference type="PROSITE" id="PS51671"/>
    </source>
</evidence>
<dbReference type="Gene3D" id="1.20.59.10">
    <property type="entry name" value="Chorismate mutase"/>
    <property type="match status" value="1"/>
</dbReference>
<dbReference type="Proteomes" id="UP000295066">
    <property type="component" value="Unassembled WGS sequence"/>
</dbReference>
<evidence type="ECO:0000256" key="1">
    <source>
        <dbReference type="ARBA" id="ARBA00000824"/>
    </source>
</evidence>
<keyword evidence="25" id="KW-1185">Reference proteome</keyword>
<keyword evidence="12" id="KW-0413">Isomerase</keyword>
<evidence type="ECO:0000256" key="2">
    <source>
        <dbReference type="ARBA" id="ARBA00002364"/>
    </source>
</evidence>
<dbReference type="GO" id="GO:0046417">
    <property type="term" value="P:chorismate metabolic process"/>
    <property type="evidence" value="ECO:0007669"/>
    <property type="project" value="InterPro"/>
</dbReference>
<evidence type="ECO:0000256" key="4">
    <source>
        <dbReference type="ARBA" id="ARBA00004741"/>
    </source>
</evidence>
<evidence type="ECO:0000256" key="7">
    <source>
        <dbReference type="ARBA" id="ARBA00014401"/>
    </source>
</evidence>
<keyword evidence="10" id="KW-0057">Aromatic amino acid biosynthesis</keyword>
<evidence type="ECO:0000256" key="14">
    <source>
        <dbReference type="ARBA" id="ARBA00023268"/>
    </source>
</evidence>
<dbReference type="AlphaFoldDB" id="A0A4V3HGV4"/>
<evidence type="ECO:0000256" key="8">
    <source>
        <dbReference type="ARBA" id="ARBA00022490"/>
    </source>
</evidence>
<evidence type="ECO:0000256" key="12">
    <source>
        <dbReference type="ARBA" id="ARBA00023235"/>
    </source>
</evidence>
<feature type="site" description="Essential for prephenate dehydratase activity" evidence="19">
    <location>
        <position position="257"/>
    </location>
</feature>
<keyword evidence="13" id="KW-0456">Lyase</keyword>
<evidence type="ECO:0000256" key="10">
    <source>
        <dbReference type="ARBA" id="ARBA00023141"/>
    </source>
</evidence>
<organism evidence="24 25">
    <name type="scientific">Aminivibrio pyruvatiphilus</name>
    <dbReference type="NCBI Taxonomy" id="1005740"/>
    <lineage>
        <taxon>Bacteria</taxon>
        <taxon>Thermotogati</taxon>
        <taxon>Synergistota</taxon>
        <taxon>Synergistia</taxon>
        <taxon>Synergistales</taxon>
        <taxon>Aminobacteriaceae</taxon>
        <taxon>Aminivibrio</taxon>
    </lineage>
</organism>
<feature type="domain" description="ACT" evidence="23">
    <location>
        <begin position="276"/>
        <end position="353"/>
    </location>
</feature>
<feature type="domain" description="Chorismate mutase" evidence="21">
    <location>
        <begin position="1"/>
        <end position="87"/>
    </location>
</feature>
<comment type="function">
    <text evidence="2">Catalyzes the Claisen rearrangement of chorismate to prephenate and the decarboxylation/dehydration of prephenate to phenylpyruvate.</text>
</comment>
<protein>
    <recommendedName>
        <fullName evidence="7">Bifunctional chorismate mutase/prephenate dehydratase</fullName>
        <ecNumber evidence="6">4.2.1.51</ecNumber>
    </recommendedName>
    <alternativeName>
        <fullName evidence="16">Chorismate mutase-prephenate dehydratase</fullName>
    </alternativeName>
    <alternativeName>
        <fullName evidence="15">p-protein</fullName>
    </alternativeName>
</protein>
<accession>A0A4V3HGV4</accession>
<dbReference type="UniPathway" id="UPA00121">
    <property type="reaction ID" value="UER00345"/>
</dbReference>
<dbReference type="GO" id="GO:0009094">
    <property type="term" value="P:L-phenylalanine biosynthetic process"/>
    <property type="evidence" value="ECO:0007669"/>
    <property type="project" value="UniProtKB-UniPathway"/>
</dbReference>
<evidence type="ECO:0000256" key="17">
    <source>
        <dbReference type="ARBA" id="ARBA00047848"/>
    </source>
</evidence>
<comment type="caution">
    <text evidence="24">The sequence shown here is derived from an EMBL/GenBank/DDBJ whole genome shotgun (WGS) entry which is preliminary data.</text>
</comment>
<evidence type="ECO:0000256" key="15">
    <source>
        <dbReference type="ARBA" id="ARBA00031175"/>
    </source>
</evidence>
<keyword evidence="11" id="KW-0584">Phenylalanine biosynthesis</keyword>
<comment type="catalytic activity">
    <reaction evidence="1">
        <text>chorismate = prephenate</text>
        <dbReference type="Rhea" id="RHEA:13897"/>
        <dbReference type="ChEBI" id="CHEBI:29748"/>
        <dbReference type="ChEBI" id="CHEBI:29934"/>
        <dbReference type="EC" id="5.4.99.5"/>
    </reaction>
</comment>
<dbReference type="InterPro" id="IPR045865">
    <property type="entry name" value="ACT-like_dom_sf"/>
</dbReference>
<dbReference type="Gene3D" id="3.40.190.10">
    <property type="entry name" value="Periplasmic binding protein-like II"/>
    <property type="match status" value="2"/>
</dbReference>
<keyword evidence="20" id="KW-0175">Coiled coil</keyword>